<proteinExistence type="predicted"/>
<dbReference type="InParanoid" id="A0A0D0D5A3"/>
<evidence type="ECO:0000313" key="2">
    <source>
        <dbReference type="Proteomes" id="UP000054538"/>
    </source>
</evidence>
<accession>A0A0D0D5A3</accession>
<organism evidence="1 2">
    <name type="scientific">Paxillus rubicundulus Ve08.2h10</name>
    <dbReference type="NCBI Taxonomy" id="930991"/>
    <lineage>
        <taxon>Eukaryota</taxon>
        <taxon>Fungi</taxon>
        <taxon>Dikarya</taxon>
        <taxon>Basidiomycota</taxon>
        <taxon>Agaricomycotina</taxon>
        <taxon>Agaricomycetes</taxon>
        <taxon>Agaricomycetidae</taxon>
        <taxon>Boletales</taxon>
        <taxon>Paxilineae</taxon>
        <taxon>Paxillaceae</taxon>
        <taxon>Paxillus</taxon>
    </lineage>
</organism>
<dbReference type="EMBL" id="KN825590">
    <property type="protein sequence ID" value="KIK83598.1"/>
    <property type="molecule type" value="Genomic_DNA"/>
</dbReference>
<dbReference type="PANTHER" id="PTHR47072:SF4">
    <property type="entry name" value="MYB_SANT-LIKE DOMAIN-CONTAINING PROTEIN"/>
    <property type="match status" value="1"/>
</dbReference>
<sequence length="210" mass="23032">MTSCAHSPYKLSCLSGFGWDDNLKMVTALPAVWDELRNKSHMKKYLRWEHTPFPAYDEMLFLVDGIIVTGSTAFHAGSHPFAYNFVSSPPAGNIHDTDDKGHNISISQEVLIGIQRDSHPSYTGASASPSISEAMLHHRLIHTPTESPWKPAKHICALTESPLNGSGCVIFRAAQVNSASPEPTPGQVRLLRSSVPLLFRLLLNILVPVP</sequence>
<dbReference type="OrthoDB" id="3255758at2759"/>
<reference evidence="2" key="2">
    <citation type="submission" date="2015-01" db="EMBL/GenBank/DDBJ databases">
        <title>Evolutionary Origins and Diversification of the Mycorrhizal Mutualists.</title>
        <authorList>
            <consortium name="DOE Joint Genome Institute"/>
            <consortium name="Mycorrhizal Genomics Consortium"/>
            <person name="Kohler A."/>
            <person name="Kuo A."/>
            <person name="Nagy L.G."/>
            <person name="Floudas D."/>
            <person name="Copeland A."/>
            <person name="Barry K.W."/>
            <person name="Cichocki N."/>
            <person name="Veneault-Fourrey C."/>
            <person name="LaButti K."/>
            <person name="Lindquist E.A."/>
            <person name="Lipzen A."/>
            <person name="Lundell T."/>
            <person name="Morin E."/>
            <person name="Murat C."/>
            <person name="Riley R."/>
            <person name="Ohm R."/>
            <person name="Sun H."/>
            <person name="Tunlid A."/>
            <person name="Henrissat B."/>
            <person name="Grigoriev I.V."/>
            <person name="Hibbett D.S."/>
            <person name="Martin F."/>
        </authorList>
    </citation>
    <scope>NUCLEOTIDE SEQUENCE [LARGE SCALE GENOMIC DNA]</scope>
    <source>
        <strain evidence="2">Ve08.2h10</strain>
    </source>
</reference>
<dbReference type="AlphaFoldDB" id="A0A0D0D5A3"/>
<protein>
    <submittedName>
        <fullName evidence="1">Uncharacterized protein</fullName>
    </submittedName>
</protein>
<dbReference type="PANTHER" id="PTHR47072">
    <property type="match status" value="1"/>
</dbReference>
<keyword evidence="2" id="KW-1185">Reference proteome</keyword>
<name>A0A0D0D5A3_9AGAM</name>
<gene>
    <name evidence="1" type="ORF">PAXRUDRAFT_14598</name>
</gene>
<reference evidence="1 2" key="1">
    <citation type="submission" date="2014-04" db="EMBL/GenBank/DDBJ databases">
        <authorList>
            <consortium name="DOE Joint Genome Institute"/>
            <person name="Kuo A."/>
            <person name="Kohler A."/>
            <person name="Jargeat P."/>
            <person name="Nagy L.G."/>
            <person name="Floudas D."/>
            <person name="Copeland A."/>
            <person name="Barry K.W."/>
            <person name="Cichocki N."/>
            <person name="Veneault-Fourrey C."/>
            <person name="LaButti K."/>
            <person name="Lindquist E.A."/>
            <person name="Lipzen A."/>
            <person name="Lundell T."/>
            <person name="Morin E."/>
            <person name="Murat C."/>
            <person name="Sun H."/>
            <person name="Tunlid A."/>
            <person name="Henrissat B."/>
            <person name="Grigoriev I.V."/>
            <person name="Hibbett D.S."/>
            <person name="Martin F."/>
            <person name="Nordberg H.P."/>
            <person name="Cantor M.N."/>
            <person name="Hua S.X."/>
        </authorList>
    </citation>
    <scope>NUCLEOTIDE SEQUENCE [LARGE SCALE GENOMIC DNA]</scope>
    <source>
        <strain evidence="1 2">Ve08.2h10</strain>
    </source>
</reference>
<dbReference type="HOGENOM" id="CLU_1310481_0_0_1"/>
<dbReference type="Proteomes" id="UP000054538">
    <property type="component" value="Unassembled WGS sequence"/>
</dbReference>
<evidence type="ECO:0000313" key="1">
    <source>
        <dbReference type="EMBL" id="KIK83598.1"/>
    </source>
</evidence>